<protein>
    <submittedName>
        <fullName evidence="3">ABC-type transport system involved in multi-copper enzyme maturation permease subunit</fullName>
    </submittedName>
</protein>
<keyword evidence="1" id="KW-1133">Transmembrane helix</keyword>
<evidence type="ECO:0000256" key="1">
    <source>
        <dbReference type="SAM" id="Phobius"/>
    </source>
</evidence>
<feature type="domain" description="Peptidase M1 membrane alanine aminopeptidase" evidence="2">
    <location>
        <begin position="846"/>
        <end position="1036"/>
    </location>
</feature>
<keyword evidence="4" id="KW-1185">Reference proteome</keyword>
<dbReference type="SUPFAM" id="SSF55486">
    <property type="entry name" value="Metalloproteases ('zincins'), catalytic domain"/>
    <property type="match status" value="1"/>
</dbReference>
<dbReference type="InterPro" id="IPR014782">
    <property type="entry name" value="Peptidase_M1_dom"/>
</dbReference>
<dbReference type="GO" id="GO:0005615">
    <property type="term" value="C:extracellular space"/>
    <property type="evidence" value="ECO:0007669"/>
    <property type="project" value="TreeGrafter"/>
</dbReference>
<organism evidence="3 4">
    <name type="scientific">Pedobacter nutrimenti</name>
    <dbReference type="NCBI Taxonomy" id="1241337"/>
    <lineage>
        <taxon>Bacteria</taxon>
        <taxon>Pseudomonadati</taxon>
        <taxon>Bacteroidota</taxon>
        <taxon>Sphingobacteriia</taxon>
        <taxon>Sphingobacteriales</taxon>
        <taxon>Sphingobacteriaceae</taxon>
        <taxon>Pedobacter</taxon>
    </lineage>
</organism>
<feature type="transmembrane region" description="Helical" evidence="1">
    <location>
        <begin position="248"/>
        <end position="265"/>
    </location>
</feature>
<evidence type="ECO:0000313" key="4">
    <source>
        <dbReference type="Proteomes" id="UP000248198"/>
    </source>
</evidence>
<dbReference type="GO" id="GO:0043171">
    <property type="term" value="P:peptide catabolic process"/>
    <property type="evidence" value="ECO:0007669"/>
    <property type="project" value="TreeGrafter"/>
</dbReference>
<comment type="caution">
    <text evidence="3">The sequence shown here is derived from an EMBL/GenBank/DDBJ whole genome shotgun (WGS) entry which is preliminary data.</text>
</comment>
<feature type="transmembrane region" description="Helical" evidence="1">
    <location>
        <begin position="96"/>
        <end position="124"/>
    </location>
</feature>
<dbReference type="EMBL" id="QKLU01000001">
    <property type="protein sequence ID" value="PYF76550.1"/>
    <property type="molecule type" value="Genomic_DNA"/>
</dbReference>
<feature type="transmembrane region" description="Helical" evidence="1">
    <location>
        <begin position="445"/>
        <end position="464"/>
    </location>
</feature>
<dbReference type="GO" id="GO:0005737">
    <property type="term" value="C:cytoplasm"/>
    <property type="evidence" value="ECO:0007669"/>
    <property type="project" value="TreeGrafter"/>
</dbReference>
<name>A0A318UM08_9SPHI</name>
<dbReference type="GO" id="GO:0008270">
    <property type="term" value="F:zinc ion binding"/>
    <property type="evidence" value="ECO:0007669"/>
    <property type="project" value="InterPro"/>
</dbReference>
<evidence type="ECO:0000313" key="3">
    <source>
        <dbReference type="EMBL" id="PYF76550.1"/>
    </source>
</evidence>
<dbReference type="Proteomes" id="UP000248198">
    <property type="component" value="Unassembled WGS sequence"/>
</dbReference>
<dbReference type="PANTHER" id="PTHR11533">
    <property type="entry name" value="PROTEASE M1 ZINC METALLOPROTEASE"/>
    <property type="match status" value="1"/>
</dbReference>
<feature type="transmembrane region" description="Helical" evidence="1">
    <location>
        <begin position="207"/>
        <end position="227"/>
    </location>
</feature>
<keyword evidence="1" id="KW-0812">Transmembrane</keyword>
<feature type="transmembrane region" description="Helical" evidence="1">
    <location>
        <begin position="471"/>
        <end position="492"/>
    </location>
</feature>
<dbReference type="Gene3D" id="1.10.390.10">
    <property type="entry name" value="Neutral Protease Domain 2"/>
    <property type="match status" value="1"/>
</dbReference>
<evidence type="ECO:0000259" key="2">
    <source>
        <dbReference type="Pfam" id="PF01433"/>
    </source>
</evidence>
<dbReference type="InterPro" id="IPR050344">
    <property type="entry name" value="Peptidase_M1_aminopeptidases"/>
</dbReference>
<proteinExistence type="predicted"/>
<feature type="transmembrane region" description="Helical" evidence="1">
    <location>
        <begin position="177"/>
        <end position="201"/>
    </location>
</feature>
<keyword evidence="1" id="KW-0472">Membrane</keyword>
<feature type="transmembrane region" description="Helical" evidence="1">
    <location>
        <begin position="317"/>
        <end position="336"/>
    </location>
</feature>
<feature type="transmembrane region" description="Helical" evidence="1">
    <location>
        <begin position="554"/>
        <end position="573"/>
    </location>
</feature>
<dbReference type="AlphaFoldDB" id="A0A318UM08"/>
<dbReference type="GO" id="GO:0042277">
    <property type="term" value="F:peptide binding"/>
    <property type="evidence" value="ECO:0007669"/>
    <property type="project" value="TreeGrafter"/>
</dbReference>
<dbReference type="GO" id="GO:0070006">
    <property type="term" value="F:metalloaminopeptidase activity"/>
    <property type="evidence" value="ECO:0007669"/>
    <property type="project" value="TreeGrafter"/>
</dbReference>
<gene>
    <name evidence="3" type="ORF">B0O44_10121</name>
</gene>
<dbReference type="Pfam" id="PF01433">
    <property type="entry name" value="Peptidase_M1"/>
    <property type="match status" value="1"/>
</dbReference>
<dbReference type="OrthoDB" id="100605at2"/>
<feature type="transmembrane region" description="Helical" evidence="1">
    <location>
        <begin position="523"/>
        <end position="542"/>
    </location>
</feature>
<dbReference type="PANTHER" id="PTHR11533:SF174">
    <property type="entry name" value="PUROMYCIN-SENSITIVE AMINOPEPTIDASE-RELATED"/>
    <property type="match status" value="1"/>
</dbReference>
<feature type="transmembrane region" description="Helical" evidence="1">
    <location>
        <begin position="144"/>
        <end position="165"/>
    </location>
</feature>
<feature type="transmembrane region" description="Helical" evidence="1">
    <location>
        <begin position="50"/>
        <end position="76"/>
    </location>
</feature>
<accession>A0A318UM08</accession>
<feature type="transmembrane region" description="Helical" evidence="1">
    <location>
        <begin position="408"/>
        <end position="430"/>
    </location>
</feature>
<dbReference type="GO" id="GO:0016020">
    <property type="term" value="C:membrane"/>
    <property type="evidence" value="ECO:0007669"/>
    <property type="project" value="TreeGrafter"/>
</dbReference>
<dbReference type="InterPro" id="IPR027268">
    <property type="entry name" value="Peptidase_M4/M1_CTD_sf"/>
</dbReference>
<sequence>MLMCMLRFELCYHFKQLTFLLAAFLFCFMGGFSAVQGGFSGAEVHKNAPYVITSIMALFSLMGIFTATLFGANVVLRDSVYKMEPVILTSPVQRKVYFTVRFLGLVISVFSLMVFTLLGIYIGSFLAGGAETGPFHIIYFLQPLFVFGLANVLFASSLVFCTALLTKNVRAVYATGVLLYILYMVASILGNSPLLATSALVVKEQSILPFLADPFGLASFFSETRYWSGAQKNNQLLPIQGTFLINRLLWLGVSTLIVGLSYHFFDFRLQAAKRSSKPKKEQPYTPIPFKAFKVFPRGFKYHLAVLRVQFKSEVSALFGHVPFMVMLLLWVFLFGVELKDAILHGPYGIKYYPTTAAILEEIRSMKFGLVLVVFYAAEVVGRERSANIQSLIYSTPVKSSVLWASKCLTLALMVLILVSLNICIGIALQISQGYFVFDLPAYFSLYYYSAFPFFLYIILLVFVQNLSVHKYLGMLFSLMVTFAVLFANRLGIEHYLLRYAAVPELQFSAFNQFGHYATAFNWYMLYWSGFAGMLAVLTIGMWQNNTLSKYLYKSRFLFFAAAILWAGSGVYIYRQSNIIGSYKNKKEQLDSRIDYEKKYKALSALPQPIIKSIKMAVDLFPEQRKYHVNGSYCLKNESGQPISRLWVSMHPQVNDFEVSLQGVQKQLVEPIYKQLFIDLKSPLLPGQELPMSFSFEVIRSGFVPFDTENSVVRNGSYIEMEKFVPQFGYREGLEIQDERERKSARLTPRIIVSPTDRHHHLIDLETTISTSAEQQVVTVGTLQQSWLSGKRRYFKYKTEAPINFMFALSAAQYVLKTENYKGTDLRFYYLKGQEYNIQTMLKAIKDALDYGSANFSTYPLKHFTLAEIPHYRGAATAYPGVVFSAERINFLTDYRNSKLPVNQSYAITAHEVAHQWWANVLSPVEGPGANLLTESLAKYTEAVLIEKMLGKMALSSYLKQDNQLYFALQNPNEKELPLAEAYAQNHVHYQKGGLVFYAVKEVLGEKVFTSLLNKFIKQHASPNLKATAGEFVKFLLTHTPLKQKRFIEESFNQVVTYQLAVKVLSCEALADGKFKLNLEVNTGLTSTSDPQTHPVDMDIDLAVFDVSKTNWTKNTKPFYLQKHRFNQLKTKLCLVLEQKPASVAIDPYGYLLDANLSDHIQEVILSKRLSRDEFIFQLLKH</sequence>
<reference evidence="3 4" key="1">
    <citation type="submission" date="2018-06" db="EMBL/GenBank/DDBJ databases">
        <title>Genomic Encyclopedia of Archaeal and Bacterial Type Strains, Phase II (KMG-II): from individual species to whole genera.</title>
        <authorList>
            <person name="Goeker M."/>
        </authorList>
    </citation>
    <scope>NUCLEOTIDE SEQUENCE [LARGE SCALE GENOMIC DNA]</scope>
    <source>
        <strain evidence="3 4">DSM 27372</strain>
    </source>
</reference>